<name>A0A7C5NVP0_THELI</name>
<gene>
    <name evidence="1" type="ORF">ENL40_05800</name>
</gene>
<dbReference type="Proteomes" id="UP000886217">
    <property type="component" value="Unassembled WGS sequence"/>
</dbReference>
<proteinExistence type="predicted"/>
<accession>A0A7C5NVP0</accession>
<reference evidence="1" key="1">
    <citation type="journal article" date="2020" name="mSystems">
        <title>Genome- and Community-Level Interaction Insights into Carbon Utilization and Element Cycling Functions of Hydrothermarchaeota in Hydrothermal Sediment.</title>
        <authorList>
            <person name="Zhou Z."/>
            <person name="Liu Y."/>
            <person name="Xu W."/>
            <person name="Pan J."/>
            <person name="Luo Z.H."/>
            <person name="Li M."/>
        </authorList>
    </citation>
    <scope>NUCLEOTIDE SEQUENCE [LARGE SCALE GENOMIC DNA]</scope>
    <source>
        <strain evidence="1">HyVt-93</strain>
    </source>
</reference>
<dbReference type="EMBL" id="DRTU01000238">
    <property type="protein sequence ID" value="HHI00964.1"/>
    <property type="molecule type" value="Genomic_DNA"/>
</dbReference>
<protein>
    <submittedName>
        <fullName evidence="1">Uncharacterized protein</fullName>
    </submittedName>
</protein>
<evidence type="ECO:0000313" key="1">
    <source>
        <dbReference type="EMBL" id="HHI00964.1"/>
    </source>
</evidence>
<sequence length="116" mass="13605">MENLENEDRFMIYNVAGKSIMVETKLGEEFDFVCSEEECGERLELHGVIKIVTPREYREVLKETLNENEEFQVIETLNPIPLIFEGTVNGERVKLPAETLQNLARRFVRNFLDLQR</sequence>
<organism evidence="1">
    <name type="scientific">Thermococcus litoralis</name>
    <dbReference type="NCBI Taxonomy" id="2265"/>
    <lineage>
        <taxon>Archaea</taxon>
        <taxon>Methanobacteriati</taxon>
        <taxon>Methanobacteriota</taxon>
        <taxon>Thermococci</taxon>
        <taxon>Thermococcales</taxon>
        <taxon>Thermococcaceae</taxon>
        <taxon>Thermococcus</taxon>
    </lineage>
</organism>
<dbReference type="AlphaFoldDB" id="A0A7C5NVP0"/>
<comment type="caution">
    <text evidence="1">The sequence shown here is derived from an EMBL/GenBank/DDBJ whole genome shotgun (WGS) entry which is preliminary data.</text>
</comment>